<proteinExistence type="predicted"/>
<dbReference type="EMBL" id="GGEC01025164">
    <property type="protein sequence ID" value="MBX05648.1"/>
    <property type="molecule type" value="Transcribed_RNA"/>
</dbReference>
<dbReference type="PANTHER" id="PTHR45782">
    <property type="entry name" value="MITOCHONDRIAL RIBOSOME-ASSOCIATED GTPASE 1"/>
    <property type="match status" value="1"/>
</dbReference>
<evidence type="ECO:0000313" key="4">
    <source>
        <dbReference type="EMBL" id="MBX05650.1"/>
    </source>
</evidence>
<dbReference type="GO" id="GO:0005525">
    <property type="term" value="F:GTP binding"/>
    <property type="evidence" value="ECO:0007669"/>
    <property type="project" value="UniProtKB-KW"/>
</dbReference>
<evidence type="ECO:0000313" key="3">
    <source>
        <dbReference type="EMBL" id="MBX05648.1"/>
    </source>
</evidence>
<dbReference type="PANTHER" id="PTHR45782:SF1">
    <property type="entry name" value="DAR GTPASE 2, MITOCHONDRIAL"/>
    <property type="match status" value="1"/>
</dbReference>
<keyword evidence="2" id="KW-0342">GTP-binding</keyword>
<evidence type="ECO:0000256" key="2">
    <source>
        <dbReference type="ARBA" id="ARBA00023134"/>
    </source>
</evidence>
<dbReference type="AlphaFoldDB" id="A0A2P2KIU4"/>
<keyword evidence="1" id="KW-0547">Nucleotide-binding</keyword>
<reference evidence="4" key="1">
    <citation type="submission" date="2018-02" db="EMBL/GenBank/DDBJ databases">
        <title>Rhizophora mucronata_Transcriptome.</title>
        <authorList>
            <person name="Meera S.P."/>
            <person name="Sreeshan A."/>
            <person name="Augustine A."/>
        </authorList>
    </citation>
    <scope>NUCLEOTIDE SEQUENCE</scope>
    <source>
        <tissue evidence="4">Leaf</tissue>
    </source>
</reference>
<evidence type="ECO:0000256" key="1">
    <source>
        <dbReference type="ARBA" id="ARBA00022741"/>
    </source>
</evidence>
<dbReference type="GO" id="GO:0005739">
    <property type="term" value="C:mitochondrion"/>
    <property type="evidence" value="ECO:0007669"/>
    <property type="project" value="TreeGrafter"/>
</dbReference>
<dbReference type="GO" id="GO:0032543">
    <property type="term" value="P:mitochondrial translation"/>
    <property type="evidence" value="ECO:0007669"/>
    <property type="project" value="TreeGrafter"/>
</dbReference>
<accession>A0A2P2KIU4</accession>
<dbReference type="EMBL" id="GGEC01025166">
    <property type="protein sequence ID" value="MBX05650.1"/>
    <property type="molecule type" value="Transcribed_RNA"/>
</dbReference>
<sequence length="160" mass="18547">MNDCLVEKQKLARYFLSILSSSDEYKKWVKLYTYGNSQSFMDQKIEHSSGSEYTTKQKRQNVTDHTQDFIVNDVRRALSLAISSFDGNLQNEKDLEKLIEMQFTSLREAFRLCADNDAQNKVCAKLLNLYRTGRLGHYTLDPPALQKEFSGCVQDRQMLV</sequence>
<name>A0A2P2KIU4_RHIMU</name>
<dbReference type="GO" id="GO:0003924">
    <property type="term" value="F:GTPase activity"/>
    <property type="evidence" value="ECO:0007669"/>
    <property type="project" value="TreeGrafter"/>
</dbReference>
<protein>
    <submittedName>
        <fullName evidence="3">Mitochondrial ribosome-associated GTPase 1 isoform X1</fullName>
    </submittedName>
</protein>
<organism evidence="4">
    <name type="scientific">Rhizophora mucronata</name>
    <name type="common">Asiatic mangrove</name>
    <dbReference type="NCBI Taxonomy" id="61149"/>
    <lineage>
        <taxon>Eukaryota</taxon>
        <taxon>Viridiplantae</taxon>
        <taxon>Streptophyta</taxon>
        <taxon>Embryophyta</taxon>
        <taxon>Tracheophyta</taxon>
        <taxon>Spermatophyta</taxon>
        <taxon>Magnoliopsida</taxon>
        <taxon>eudicotyledons</taxon>
        <taxon>Gunneridae</taxon>
        <taxon>Pentapetalae</taxon>
        <taxon>rosids</taxon>
        <taxon>fabids</taxon>
        <taxon>Malpighiales</taxon>
        <taxon>Rhizophoraceae</taxon>
        <taxon>Rhizophora</taxon>
    </lineage>
</organism>